<sequence>MTTIAEEVEAWPGVHAEHGSRGEYAFKVGAREIGHVHGDRVLHIGFPKAVWHELHDAGRIDYHPVFPNKPGFGSRDLRSEDDVRDAIELLRLNYDRVIERYGLPTP</sequence>
<dbReference type="Proteomes" id="UP001147700">
    <property type="component" value="Unassembled WGS sequence"/>
</dbReference>
<keyword evidence="3" id="KW-1185">Reference proteome</keyword>
<comment type="caution">
    <text evidence="2">The sequence shown here is derived from an EMBL/GenBank/DDBJ whole genome shotgun (WGS) entry which is preliminary data.</text>
</comment>
<evidence type="ECO:0000259" key="1">
    <source>
        <dbReference type="Pfam" id="PF17648"/>
    </source>
</evidence>
<accession>A0ABT4RCB4</accession>
<protein>
    <submittedName>
        <fullName evidence="2">DUF5519 family protein</fullName>
    </submittedName>
</protein>
<name>A0ABT4RCB4_9ACTN</name>
<proteinExistence type="predicted"/>
<organism evidence="2 3">
    <name type="scientific">Solirubrobacter deserti</name>
    <dbReference type="NCBI Taxonomy" id="2282478"/>
    <lineage>
        <taxon>Bacteria</taxon>
        <taxon>Bacillati</taxon>
        <taxon>Actinomycetota</taxon>
        <taxon>Thermoleophilia</taxon>
        <taxon>Solirubrobacterales</taxon>
        <taxon>Solirubrobacteraceae</taxon>
        <taxon>Solirubrobacter</taxon>
    </lineage>
</organism>
<evidence type="ECO:0000313" key="3">
    <source>
        <dbReference type="Proteomes" id="UP001147700"/>
    </source>
</evidence>
<dbReference type="Pfam" id="PF17648">
    <property type="entry name" value="Luciferase"/>
    <property type="match status" value="1"/>
</dbReference>
<gene>
    <name evidence="2" type="ORF">OJ962_01525</name>
</gene>
<reference evidence="2" key="1">
    <citation type="submission" date="2022-10" db="EMBL/GenBank/DDBJ databases">
        <title>The WGS of Solirubrobacter sp. CPCC 204708.</title>
        <authorList>
            <person name="Jiang Z."/>
        </authorList>
    </citation>
    <scope>NUCLEOTIDE SEQUENCE</scope>
    <source>
        <strain evidence="2">CPCC 204708</strain>
    </source>
</reference>
<dbReference type="EMBL" id="JAPCID010000002">
    <property type="protein sequence ID" value="MDA0136160.1"/>
    <property type="molecule type" value="Genomic_DNA"/>
</dbReference>
<dbReference type="RefSeq" id="WP_238930988.1">
    <property type="nucleotide sequence ID" value="NZ_JAPCID010000002.1"/>
</dbReference>
<feature type="domain" description="Luciferase" evidence="1">
    <location>
        <begin position="31"/>
        <end position="92"/>
    </location>
</feature>
<dbReference type="InterPro" id="IPR040841">
    <property type="entry name" value="Luciferase_dom"/>
</dbReference>
<evidence type="ECO:0000313" key="2">
    <source>
        <dbReference type="EMBL" id="MDA0136160.1"/>
    </source>
</evidence>